<dbReference type="RefSeq" id="XP_014159564.1">
    <property type="nucleotide sequence ID" value="XM_014304089.1"/>
</dbReference>
<dbReference type="Proteomes" id="UP000054560">
    <property type="component" value="Unassembled WGS sequence"/>
</dbReference>
<keyword evidence="3" id="KW-1185">Reference proteome</keyword>
<organism evidence="2 3">
    <name type="scientific">Sphaeroforma arctica JP610</name>
    <dbReference type="NCBI Taxonomy" id="667725"/>
    <lineage>
        <taxon>Eukaryota</taxon>
        <taxon>Ichthyosporea</taxon>
        <taxon>Ichthyophonida</taxon>
        <taxon>Sphaeroforma</taxon>
    </lineage>
</organism>
<evidence type="ECO:0000313" key="2">
    <source>
        <dbReference type="EMBL" id="KNC85662.1"/>
    </source>
</evidence>
<accession>A0A0L0G9G8</accession>
<feature type="chain" id="PRO_5005539195" evidence="1">
    <location>
        <begin position="20"/>
        <end position="69"/>
    </location>
</feature>
<gene>
    <name evidence="2" type="ORF">SARC_02183</name>
</gene>
<evidence type="ECO:0000256" key="1">
    <source>
        <dbReference type="SAM" id="SignalP"/>
    </source>
</evidence>
<dbReference type="EMBL" id="KQ241691">
    <property type="protein sequence ID" value="KNC85662.1"/>
    <property type="molecule type" value="Genomic_DNA"/>
</dbReference>
<keyword evidence="1" id="KW-0732">Signal</keyword>
<dbReference type="AlphaFoldDB" id="A0A0L0G9G8"/>
<dbReference type="GeneID" id="25902687"/>
<proteinExistence type="predicted"/>
<sequence length="69" mass="7637">MWLLITAAAALCLYTPGKDEPLLEYPDASEVAVGGALMVHRTPEEVVAFEKRVEAFLRKSIDNSDMSRL</sequence>
<reference evidence="2 3" key="1">
    <citation type="submission" date="2011-02" db="EMBL/GenBank/DDBJ databases">
        <title>The Genome Sequence of Sphaeroforma arctica JP610.</title>
        <authorList>
            <consortium name="The Broad Institute Genome Sequencing Platform"/>
            <person name="Russ C."/>
            <person name="Cuomo C."/>
            <person name="Young S.K."/>
            <person name="Zeng Q."/>
            <person name="Gargeya S."/>
            <person name="Alvarado L."/>
            <person name="Berlin A."/>
            <person name="Chapman S.B."/>
            <person name="Chen Z."/>
            <person name="Freedman E."/>
            <person name="Gellesch M."/>
            <person name="Goldberg J."/>
            <person name="Griggs A."/>
            <person name="Gujja S."/>
            <person name="Heilman E."/>
            <person name="Heiman D."/>
            <person name="Howarth C."/>
            <person name="Mehta T."/>
            <person name="Neiman D."/>
            <person name="Pearson M."/>
            <person name="Roberts A."/>
            <person name="Saif S."/>
            <person name="Shea T."/>
            <person name="Shenoy N."/>
            <person name="Sisk P."/>
            <person name="Stolte C."/>
            <person name="Sykes S."/>
            <person name="White J."/>
            <person name="Yandava C."/>
            <person name="Burger G."/>
            <person name="Gray M.W."/>
            <person name="Holland P.W.H."/>
            <person name="King N."/>
            <person name="Lang F.B.F."/>
            <person name="Roger A.J."/>
            <person name="Ruiz-Trillo I."/>
            <person name="Haas B."/>
            <person name="Nusbaum C."/>
            <person name="Birren B."/>
        </authorList>
    </citation>
    <scope>NUCLEOTIDE SEQUENCE [LARGE SCALE GENOMIC DNA]</scope>
    <source>
        <strain evidence="2 3">JP610</strain>
    </source>
</reference>
<feature type="signal peptide" evidence="1">
    <location>
        <begin position="1"/>
        <end position="19"/>
    </location>
</feature>
<name>A0A0L0G9G8_9EUKA</name>
<evidence type="ECO:0000313" key="3">
    <source>
        <dbReference type="Proteomes" id="UP000054560"/>
    </source>
</evidence>
<protein>
    <submittedName>
        <fullName evidence="2">Uncharacterized protein</fullName>
    </submittedName>
</protein>